<dbReference type="InterPro" id="IPR050922">
    <property type="entry name" value="LytR/CpsA/Psr_CW_biosynth"/>
</dbReference>
<protein>
    <recommendedName>
        <fullName evidence="6">Transcriptional regulator</fullName>
    </recommendedName>
</protein>
<comment type="caution">
    <text evidence="4">The sequence shown here is derived from an EMBL/GenBank/DDBJ whole genome shotgun (WGS) entry which is preliminary data.</text>
</comment>
<dbReference type="Pfam" id="PF13399">
    <property type="entry name" value="LytR_C"/>
    <property type="match status" value="1"/>
</dbReference>
<organism evidence="4 5">
    <name type="scientific">Streptomyces ruber</name>
    <dbReference type="NCBI Taxonomy" id="83378"/>
    <lineage>
        <taxon>Bacteria</taxon>
        <taxon>Bacillati</taxon>
        <taxon>Actinomycetota</taxon>
        <taxon>Actinomycetes</taxon>
        <taxon>Kitasatosporales</taxon>
        <taxon>Streptomycetaceae</taxon>
        <taxon>Streptomyces</taxon>
    </lineage>
</organism>
<evidence type="ECO:0000256" key="1">
    <source>
        <dbReference type="ARBA" id="ARBA00006068"/>
    </source>
</evidence>
<evidence type="ECO:0000259" key="2">
    <source>
        <dbReference type="Pfam" id="PF03816"/>
    </source>
</evidence>
<evidence type="ECO:0000313" key="5">
    <source>
        <dbReference type="Proteomes" id="UP000620156"/>
    </source>
</evidence>
<dbReference type="PANTHER" id="PTHR33392">
    <property type="entry name" value="POLYISOPRENYL-TEICHOIC ACID--PEPTIDOGLYCAN TEICHOIC ACID TRANSFERASE TAGU"/>
    <property type="match status" value="1"/>
</dbReference>
<gene>
    <name evidence="4" type="ORF">GCM10010145_51750</name>
</gene>
<reference evidence="4" key="1">
    <citation type="journal article" date="2014" name="Int. J. Syst. Evol. Microbiol.">
        <title>Complete genome sequence of Corynebacterium casei LMG S-19264T (=DSM 44701T), isolated from a smear-ripened cheese.</title>
        <authorList>
            <consortium name="US DOE Joint Genome Institute (JGI-PGF)"/>
            <person name="Walter F."/>
            <person name="Albersmeier A."/>
            <person name="Kalinowski J."/>
            <person name="Ruckert C."/>
        </authorList>
    </citation>
    <scope>NUCLEOTIDE SEQUENCE</scope>
    <source>
        <strain evidence="4">JCM 3131</strain>
    </source>
</reference>
<dbReference type="Gene3D" id="3.30.70.2390">
    <property type="match status" value="1"/>
</dbReference>
<evidence type="ECO:0008006" key="6">
    <source>
        <dbReference type="Google" id="ProtNLM"/>
    </source>
</evidence>
<accession>A0A918BKY5</accession>
<dbReference type="PANTHER" id="PTHR33392:SF6">
    <property type="entry name" value="POLYISOPRENYL-TEICHOIC ACID--PEPTIDOGLYCAN TEICHOIC ACID TRANSFERASE TAGU"/>
    <property type="match status" value="1"/>
</dbReference>
<dbReference type="EMBL" id="BMQK01000014">
    <property type="protein sequence ID" value="GGQ75742.1"/>
    <property type="molecule type" value="Genomic_DNA"/>
</dbReference>
<feature type="domain" description="Cell envelope-related transcriptional attenuator" evidence="2">
    <location>
        <begin position="78"/>
        <end position="240"/>
    </location>
</feature>
<reference evidence="4" key="2">
    <citation type="submission" date="2020-09" db="EMBL/GenBank/DDBJ databases">
        <authorList>
            <person name="Sun Q."/>
            <person name="Ohkuma M."/>
        </authorList>
    </citation>
    <scope>NUCLEOTIDE SEQUENCE</scope>
    <source>
        <strain evidence="4">JCM 3131</strain>
    </source>
</reference>
<proteinExistence type="inferred from homology"/>
<dbReference type="Gene3D" id="3.40.630.190">
    <property type="entry name" value="LCP protein"/>
    <property type="match status" value="1"/>
</dbReference>
<dbReference type="RefSeq" id="WP_229821265.1">
    <property type="nucleotide sequence ID" value="NZ_BMQK01000014.1"/>
</dbReference>
<dbReference type="AlphaFoldDB" id="A0A918BKY5"/>
<feature type="domain" description="LytR/CpsA/Psr regulator C-terminal" evidence="3">
    <location>
        <begin position="345"/>
        <end position="430"/>
    </location>
</feature>
<name>A0A918BKY5_9ACTN</name>
<comment type="similarity">
    <text evidence="1">Belongs to the LytR/CpsA/Psr (LCP) family.</text>
</comment>
<dbReference type="InterPro" id="IPR027381">
    <property type="entry name" value="LytR/CpsA/Psr_C"/>
</dbReference>
<dbReference type="InterPro" id="IPR004474">
    <property type="entry name" value="LytR_CpsA_psr"/>
</dbReference>
<dbReference type="Pfam" id="PF03816">
    <property type="entry name" value="LytR_cpsA_psr"/>
    <property type="match status" value="1"/>
</dbReference>
<dbReference type="Proteomes" id="UP000620156">
    <property type="component" value="Unassembled WGS sequence"/>
</dbReference>
<evidence type="ECO:0000313" key="4">
    <source>
        <dbReference type="EMBL" id="GGQ75742.1"/>
    </source>
</evidence>
<sequence length="436" mass="46051">MAWTAGVCGVLVLGVAGAGAWMYQDLNGNIHGADIEDRLGGDRPDNLSPGSKNILVVGSDSRDGDNGAYGKGLTTMQSDTLMVLHIPANREWATVVSLPRDSWVRIPACDKGDGTTSAPHHFKINEAFAIGGLSGEVGDAAACTIRTVEANTGMRIDHFMSVDFQGFKGMVNALDGIEVCPEEAIHDEKAHLDMEAGCQTVRDEQALGYVRTRYSIGDSSDIGRIGRQQEFMEALAAKAQSKLADPTALHGFLQSATKSLTTDEDLAGIKPLYGLASEIQGIPQDRLTFLTVPNYPREADVASDKANVVWQYPQAAELFSSLAEDKEVDKERLEADGKNVVYASSVRVQVLNGTGVPGRAAAVAEKLGEAGFTVVGTGNAPESTDTTTVTSPQTLRAQAEVLASRLPDTGAEQDEGAAAGVVTLVVGSDFDLDAVR</sequence>
<evidence type="ECO:0000259" key="3">
    <source>
        <dbReference type="Pfam" id="PF13399"/>
    </source>
</evidence>
<keyword evidence="5" id="KW-1185">Reference proteome</keyword>
<dbReference type="NCBIfam" id="TIGR00350">
    <property type="entry name" value="lytR_cpsA_psr"/>
    <property type="match status" value="1"/>
</dbReference>